<dbReference type="PRINTS" id="PR00313">
    <property type="entry name" value="CABNDNGRPT"/>
</dbReference>
<keyword evidence="2" id="KW-0964">Secreted</keyword>
<reference evidence="6 7" key="1">
    <citation type="submission" date="2024-08" db="EMBL/GenBank/DDBJ databases">
        <title>Whole-genome sequencing of halo(alkali)philic microorganisms from hypersaline lakes.</title>
        <authorList>
            <person name="Sorokin D.Y."/>
            <person name="Merkel A.Y."/>
            <person name="Messina E."/>
            <person name="Yakimov M."/>
        </authorList>
    </citation>
    <scope>NUCLEOTIDE SEQUENCE [LARGE SCALE GENOMIC DNA]</scope>
    <source>
        <strain evidence="6 7">Cl-TMA</strain>
    </source>
</reference>
<dbReference type="SUPFAM" id="SSF51120">
    <property type="entry name" value="beta-Roll"/>
    <property type="match status" value="10"/>
</dbReference>
<proteinExistence type="predicted"/>
<evidence type="ECO:0000313" key="6">
    <source>
        <dbReference type="EMBL" id="MFA9462603.1"/>
    </source>
</evidence>
<dbReference type="Pfam" id="PF26363">
    <property type="entry name" value="Phospholipase-like"/>
    <property type="match status" value="1"/>
</dbReference>
<keyword evidence="7" id="KW-1185">Reference proteome</keyword>
<dbReference type="RefSeq" id="WP_373657391.1">
    <property type="nucleotide sequence ID" value="NZ_JBGUAW010000022.1"/>
</dbReference>
<dbReference type="PROSITE" id="PS00330">
    <property type="entry name" value="HEMOLYSIN_CALCIUM"/>
    <property type="match status" value="11"/>
</dbReference>
<dbReference type="InterPro" id="IPR029058">
    <property type="entry name" value="AB_hydrolase_fold"/>
</dbReference>
<evidence type="ECO:0008006" key="8">
    <source>
        <dbReference type="Google" id="ProtNLM"/>
    </source>
</evidence>
<evidence type="ECO:0000256" key="5">
    <source>
        <dbReference type="SAM" id="MobiDB-lite"/>
    </source>
</evidence>
<feature type="region of interest" description="Disordered" evidence="5">
    <location>
        <begin position="452"/>
        <end position="500"/>
    </location>
</feature>
<dbReference type="SUPFAM" id="SSF53474">
    <property type="entry name" value="alpha/beta-Hydrolases"/>
    <property type="match status" value="1"/>
</dbReference>
<feature type="compositionally biased region" description="Basic and acidic residues" evidence="5">
    <location>
        <begin position="547"/>
        <end position="558"/>
    </location>
</feature>
<dbReference type="Pfam" id="PF00353">
    <property type="entry name" value="HemolysinCabind"/>
    <property type="match status" value="20"/>
</dbReference>
<feature type="compositionally biased region" description="Gly residues" evidence="5">
    <location>
        <begin position="1209"/>
        <end position="1222"/>
    </location>
</feature>
<comment type="caution">
    <text evidence="6">The sequence shown here is derived from an EMBL/GenBank/DDBJ whole genome shotgun (WGS) entry which is preliminary data.</text>
</comment>
<evidence type="ECO:0000256" key="1">
    <source>
        <dbReference type="ARBA" id="ARBA00004613"/>
    </source>
</evidence>
<keyword evidence="4" id="KW-0175">Coiled coil</keyword>
<evidence type="ECO:0000256" key="2">
    <source>
        <dbReference type="ARBA" id="ARBA00022525"/>
    </source>
</evidence>
<evidence type="ECO:0000256" key="4">
    <source>
        <dbReference type="SAM" id="Coils"/>
    </source>
</evidence>
<dbReference type="PANTHER" id="PTHR38340">
    <property type="entry name" value="S-LAYER PROTEIN"/>
    <property type="match status" value="1"/>
</dbReference>
<evidence type="ECO:0000313" key="7">
    <source>
        <dbReference type="Proteomes" id="UP001575181"/>
    </source>
</evidence>
<feature type="compositionally biased region" description="Polar residues" evidence="5">
    <location>
        <begin position="1266"/>
        <end position="1276"/>
    </location>
</feature>
<name>A0ABV4TZB2_9GAMM</name>
<feature type="region of interest" description="Disordered" evidence="5">
    <location>
        <begin position="1253"/>
        <end position="1276"/>
    </location>
</feature>
<keyword evidence="3" id="KW-0106">Calcium</keyword>
<dbReference type="InterPro" id="IPR001343">
    <property type="entry name" value="Hemolysn_Ca-bd"/>
</dbReference>
<dbReference type="InterPro" id="IPR011049">
    <property type="entry name" value="Serralysin-like_metalloprot_C"/>
</dbReference>
<accession>A0ABV4TZB2</accession>
<protein>
    <recommendedName>
        <fullName evidence="8">Ca2+-binding RTX toxin-like protein</fullName>
    </recommendedName>
</protein>
<feature type="compositionally biased region" description="Gly residues" evidence="5">
    <location>
        <begin position="726"/>
        <end position="738"/>
    </location>
</feature>
<dbReference type="Gene3D" id="3.40.50.1820">
    <property type="entry name" value="alpha/beta hydrolase"/>
    <property type="match status" value="1"/>
</dbReference>
<dbReference type="InterPro" id="IPR050557">
    <property type="entry name" value="RTX_toxin/Mannuronan_C5-epim"/>
</dbReference>
<dbReference type="Gene3D" id="2.150.10.10">
    <property type="entry name" value="Serralysin-like metalloprotease, C-terminal"/>
    <property type="match status" value="12"/>
</dbReference>
<sequence>MASNLEYAKLSQVVYGDGEHTLESSGLKAQGWVDTGLIGVNPDSGFFAQAYRKGNEVVIAYRGTEPTQDALHDILGADVDIGTGDEHQQFVDALEFAHQIDLRYGGAKQTISVTGHSLGGGLAQLAADTFGWDGVTFEGPGMANYSPPTDGGLIDSFLQANNLSMGNVGDLTSYTVLGSSISSIPGEHIGTKHDLITEQGRPDLLGLSIEAGIGPTAATAFFAGAGYTGVDQLSRHRMGNFIDHLQQAEQEGVLLQQYVDAYLAYGAEGYTAPERTFTQTLRDYFNDVFNPDKDLTQTQAEDLIAQLDTLEASDAYADATDAQIADLEKAQDKLRRATQTIAAVSAQTDSWHEKVQNGNTFSVTVELEHALERGTQRVALDIPGMDQVTGQGEKFKVVSPNFHVDWSGGALAVPEGYYLEVPPGSKTATLTLRAAPDADSLDEVLGDLTVSLPRRSGSDTSKTVSDLTIKDDPLPDTTQDAGRGGTITGDFAWKDTDPSEPGIQYGYDDLGNRLYRSPLQENAGQADPLYDSAGNDHILPGGGDDDVNAKRGGEDHIEGASGRDWMEGGAGSDLIEGGAGADLAAGEGQADRIFGGAETSLSEAITAGNAEANGTHRGEFLAGNGGDDLLVGGNQRDALTGGDGNDVIVAGAGDDAVDADADYSPAGRDWSVTTGGGALTFSPIFSYNPDTFGHDVIFLGKGADTAHAGSGRDTVQGEAGDDSLWGDGGGDTLSGGKGNDTLGGDNGPGVVDPAEHGDDFLNGNAGNDELVGHGGADRLHGGSGNDQLSGSAIGLSAAYDGSDYLDGGAGDDQLVGAADGDYLYGRNGNDLLMGGAANTDASGDGADWLDGGGGTDTLIAGGAGDSLFGGSEMDTLVGDSATADPTEHGDDVLHGEMGDDSLVGSGGADLLSGGAGDDQLTGGAAGLEGRFDGEDQLIGGQGGDTMVGMAGGDTLLGGAGQDIMDGDSSETANVEHAADYLEGGAGGDYMLGSGGSDTLYGGAQGDQLFGDVSSIDGQYHGQDHIEGGAGSDNLVGGGGADTLAGGNAADNLFGDGTVDAAYHGADHLKGGRNNDSLFGFGGSDILEGGLGSDTLVGGDGADVYVYDGEGDDTIIDSGKNNTVRFTNGITSDEVFLSLGSLEINVRNSGSLFLKGFRQNAPLASTTIQRFEFSDGTVLSRRDLLAKGFDLGGNEGEDEITGTTQDDRIFGGGGGDTLRGGPGSDLVDGGSGDDWLEGGQDSVYWFKRRLEEPSEPDSLHIEIPSTEGASLSGTEESTSVEFGDVGSAKRAFKYLVVDPENAEVSQPEGDDILRGASGRDTLLGGGYDDTLKGGDGADTLYGQGGDDVLEGGAGDDTYIAPEDPYYSEPEPIIESVNGGEDTVKAVEGGYTLPENVENMVLAGEGAERSFSDRLREYVPYHWTATTGIGNSLANTMKVEHRSYAYLEGKGGNDVLIGGPGENRLRGGAGADRMAGEGGDDTYWVDNPGDSVHEVPAGELPPGSEYSNAAKPGGWDEVHSTVSFKLNPHVEELSLEGSGDINATGNDLDNKIWGNSGANTLIGGKGSDTYSIGQQGDRVIEEAGGGAADTVRAGLTYVLPAQVENLTVSGLGTEGTGNSKANRMEAHGEENVLRGLAGDDILSGSGRATLDGGIGNDTYRVYGQPSIQERPGAGKDRVLFRKEFQEGTARFVLPEQVEILELQGEEALEGVGNELGNVIEGGLGANQIEGRGGSDHLRGGVRDDRLLGGVGADVLYGGANAVEMEPAPGYYPASSPEALDWAGKARVTYAESYDIPSESRYFGFRLLANEDHLQGGSGADRLDGQSGDDVLKGGSGDDYLFGGSEGSLTRRLRDRIERDWELAEDPEILAFPDHLSGDDRLYGGAGSDTLLGGDGADELYGGAGDDTLTGGAGADLLDGGVGTDRVDYSGAGAGLILDLASPSASTGPVAGDTFASIEGIAGTDFADTLRGNGNANNLLGPVNA</sequence>
<feature type="coiled-coil region" evidence="4">
    <location>
        <begin position="293"/>
        <end position="347"/>
    </location>
</feature>
<dbReference type="InterPro" id="IPR018511">
    <property type="entry name" value="Hemolysin-typ_Ca-bd_CS"/>
</dbReference>
<feature type="region of interest" description="Disordered" evidence="5">
    <location>
        <begin position="1191"/>
        <end position="1232"/>
    </location>
</feature>
<gene>
    <name evidence="6" type="ORF">ACERLL_17525</name>
</gene>
<dbReference type="Proteomes" id="UP001575181">
    <property type="component" value="Unassembled WGS sequence"/>
</dbReference>
<dbReference type="EMBL" id="JBGUAW010000022">
    <property type="protein sequence ID" value="MFA9462603.1"/>
    <property type="molecule type" value="Genomic_DNA"/>
</dbReference>
<evidence type="ECO:0000256" key="3">
    <source>
        <dbReference type="ARBA" id="ARBA00022837"/>
    </source>
</evidence>
<dbReference type="PANTHER" id="PTHR38340:SF1">
    <property type="entry name" value="S-LAYER PROTEIN"/>
    <property type="match status" value="1"/>
</dbReference>
<comment type="subcellular location">
    <subcellularLocation>
        <location evidence="1">Secreted</location>
    </subcellularLocation>
</comment>
<organism evidence="6 7">
    <name type="scientific">Thiohalorhabdus methylotrophus</name>
    <dbReference type="NCBI Taxonomy" id="3242694"/>
    <lineage>
        <taxon>Bacteria</taxon>
        <taxon>Pseudomonadati</taxon>
        <taxon>Pseudomonadota</taxon>
        <taxon>Gammaproteobacteria</taxon>
        <taxon>Thiohalorhabdales</taxon>
        <taxon>Thiohalorhabdaceae</taxon>
        <taxon>Thiohalorhabdus</taxon>
    </lineage>
</organism>
<feature type="region of interest" description="Disordered" evidence="5">
    <location>
        <begin position="524"/>
        <end position="574"/>
    </location>
</feature>
<feature type="region of interest" description="Disordered" evidence="5">
    <location>
        <begin position="707"/>
        <end position="785"/>
    </location>
</feature>